<name>A0AAE0FQ82_9CHLO</name>
<organism evidence="2 3">
    <name type="scientific">Cymbomonas tetramitiformis</name>
    <dbReference type="NCBI Taxonomy" id="36881"/>
    <lineage>
        <taxon>Eukaryota</taxon>
        <taxon>Viridiplantae</taxon>
        <taxon>Chlorophyta</taxon>
        <taxon>Pyramimonadophyceae</taxon>
        <taxon>Pyramimonadales</taxon>
        <taxon>Pyramimonadaceae</taxon>
        <taxon>Cymbomonas</taxon>
    </lineage>
</organism>
<accession>A0AAE0FQ82</accession>
<feature type="non-terminal residue" evidence="2">
    <location>
        <position position="1"/>
    </location>
</feature>
<evidence type="ECO:0000313" key="2">
    <source>
        <dbReference type="EMBL" id="KAK3263693.1"/>
    </source>
</evidence>
<feature type="region of interest" description="Disordered" evidence="1">
    <location>
        <begin position="34"/>
        <end position="58"/>
    </location>
</feature>
<protein>
    <submittedName>
        <fullName evidence="2">Uncharacterized protein</fullName>
    </submittedName>
</protein>
<proteinExistence type="predicted"/>
<keyword evidence="3" id="KW-1185">Reference proteome</keyword>
<reference evidence="2 3" key="1">
    <citation type="journal article" date="2015" name="Genome Biol. Evol.">
        <title>Comparative Genomics of a Bacterivorous Green Alga Reveals Evolutionary Causalities and Consequences of Phago-Mixotrophic Mode of Nutrition.</title>
        <authorList>
            <person name="Burns J.A."/>
            <person name="Paasch A."/>
            <person name="Narechania A."/>
            <person name="Kim E."/>
        </authorList>
    </citation>
    <scope>NUCLEOTIDE SEQUENCE [LARGE SCALE GENOMIC DNA]</scope>
    <source>
        <strain evidence="2 3">PLY_AMNH</strain>
    </source>
</reference>
<comment type="caution">
    <text evidence="2">The sequence shown here is derived from an EMBL/GenBank/DDBJ whole genome shotgun (WGS) entry which is preliminary data.</text>
</comment>
<gene>
    <name evidence="2" type="ORF">CYMTET_27517</name>
</gene>
<evidence type="ECO:0000256" key="1">
    <source>
        <dbReference type="SAM" id="MobiDB-lite"/>
    </source>
</evidence>
<dbReference type="Proteomes" id="UP001190700">
    <property type="component" value="Unassembled WGS sequence"/>
</dbReference>
<evidence type="ECO:0000313" key="3">
    <source>
        <dbReference type="Proteomes" id="UP001190700"/>
    </source>
</evidence>
<sequence>PSTDFDFHGTVGSLLTVEELRIYAALWLTRMGRVVSPPPLPQNRADSLGEASSRRDTPRKFLKLLRREELHHSRQRELSRQRDGDADESTRWVTFGEIEVQAAPRFYLVPPSLFLAQDCVAMTLAER</sequence>
<dbReference type="AlphaFoldDB" id="A0AAE0FQ82"/>
<dbReference type="EMBL" id="LGRX02015144">
    <property type="protein sequence ID" value="KAK3263693.1"/>
    <property type="molecule type" value="Genomic_DNA"/>
</dbReference>